<dbReference type="InterPro" id="IPR010667">
    <property type="entry name" value="Phage_T4_Gp19"/>
</dbReference>
<dbReference type="Proteomes" id="UP001139450">
    <property type="component" value="Unassembled WGS sequence"/>
</dbReference>
<reference evidence="1" key="1">
    <citation type="submission" date="2022-04" db="EMBL/GenBank/DDBJ databases">
        <title>Mucilaginibacter sp. RS28 isolated from freshwater.</title>
        <authorList>
            <person name="Ko S.-R."/>
        </authorList>
    </citation>
    <scope>NUCLEOTIDE SEQUENCE</scope>
    <source>
        <strain evidence="1">RS28</strain>
    </source>
</reference>
<dbReference type="NCBIfam" id="TIGR02241">
    <property type="entry name" value="conserved hypothetical phage tail region protein"/>
    <property type="match status" value="1"/>
</dbReference>
<dbReference type="PANTHER" id="PTHR38009:SF1">
    <property type="entry name" value="CONSERVED HYPOTHETICAL PHAGE TAIL PROTEIN"/>
    <property type="match status" value="1"/>
</dbReference>
<dbReference type="AlphaFoldDB" id="A0A9X2BBI8"/>
<gene>
    <name evidence="1" type="ORF">MUY27_01295</name>
</gene>
<accession>A0A9X2BBI8</accession>
<comment type="caution">
    <text evidence="1">The sequence shown here is derived from an EMBL/GenBank/DDBJ whole genome shotgun (WGS) entry which is preliminary data.</text>
</comment>
<keyword evidence="2" id="KW-1185">Reference proteome</keyword>
<dbReference type="PANTHER" id="PTHR38009">
    <property type="entry name" value="CONSERVED HYPOTHETICAL PHAGE TAIL PROTEIN"/>
    <property type="match status" value="1"/>
</dbReference>
<proteinExistence type="predicted"/>
<sequence length="147" mass="16435">MADNYYPPVGFYFKVNVIGVSGSNEGNFQEVSGLNIKLETQEVKEGGENRYAHRLPSPPKFQNIVLKRGLTTSSALITWAKAAVEQFTFSPKTVVINLMDENASPLASWNIKNAYPVALQFSDFKAQENGIVIETIDLAFDYFTRTF</sequence>
<dbReference type="RefSeq" id="WP_245128154.1">
    <property type="nucleotide sequence ID" value="NZ_JALJEJ010000001.1"/>
</dbReference>
<dbReference type="Pfam" id="PF06841">
    <property type="entry name" value="Phage_T4_gp19"/>
    <property type="match status" value="1"/>
</dbReference>
<dbReference type="GO" id="GO:0005198">
    <property type="term" value="F:structural molecule activity"/>
    <property type="evidence" value="ECO:0007669"/>
    <property type="project" value="InterPro"/>
</dbReference>
<dbReference type="InterPro" id="IPR011747">
    <property type="entry name" value="CHP02241"/>
</dbReference>
<name>A0A9X2BBI8_9SPHI</name>
<evidence type="ECO:0000313" key="1">
    <source>
        <dbReference type="EMBL" id="MCJ8208323.1"/>
    </source>
</evidence>
<protein>
    <submittedName>
        <fullName evidence="1">Phage tail protein</fullName>
    </submittedName>
</protein>
<evidence type="ECO:0000313" key="2">
    <source>
        <dbReference type="Proteomes" id="UP001139450"/>
    </source>
</evidence>
<dbReference type="EMBL" id="JALJEJ010000001">
    <property type="protein sequence ID" value="MCJ8208323.1"/>
    <property type="molecule type" value="Genomic_DNA"/>
</dbReference>
<organism evidence="1 2">
    <name type="scientific">Mucilaginibacter straminoryzae</name>
    <dbReference type="NCBI Taxonomy" id="2932774"/>
    <lineage>
        <taxon>Bacteria</taxon>
        <taxon>Pseudomonadati</taxon>
        <taxon>Bacteroidota</taxon>
        <taxon>Sphingobacteriia</taxon>
        <taxon>Sphingobacteriales</taxon>
        <taxon>Sphingobacteriaceae</taxon>
        <taxon>Mucilaginibacter</taxon>
    </lineage>
</organism>